<name>A0A2N5SSD4_9BASI</name>
<comment type="caution">
    <text evidence="3">The sequence shown here is derived from an EMBL/GenBank/DDBJ whole genome shotgun (WGS) entry which is preliminary data.</text>
</comment>
<keyword evidence="2" id="KW-0732">Signal</keyword>
<keyword evidence="4" id="KW-1185">Reference proteome</keyword>
<sequence>MILILLILTVAGQSLGMASEKELVQNSAVTQGIQLACASHGALPHPRASVVDIPSESRAVKTDAEGLAHSLPSDDHESGPSKHVAITIDAEAAGGSYSNEVGQTSTLFTDLKEPESSAKAKEKQSTTAPITLTASNSKEEGSHGQMSLPTNECILAWIDSKNKNHLLCPEDCQERAEKQSTSQGLLPKRSIRSIHSAFLTRNRISTI</sequence>
<evidence type="ECO:0000256" key="1">
    <source>
        <dbReference type="SAM" id="MobiDB-lite"/>
    </source>
</evidence>
<dbReference type="Proteomes" id="UP000235388">
    <property type="component" value="Unassembled WGS sequence"/>
</dbReference>
<evidence type="ECO:0000313" key="3">
    <source>
        <dbReference type="EMBL" id="PLW16100.1"/>
    </source>
</evidence>
<feature type="region of interest" description="Disordered" evidence="1">
    <location>
        <begin position="111"/>
        <end position="146"/>
    </location>
</feature>
<organism evidence="3 4">
    <name type="scientific">Puccinia coronata f. sp. avenae</name>
    <dbReference type="NCBI Taxonomy" id="200324"/>
    <lineage>
        <taxon>Eukaryota</taxon>
        <taxon>Fungi</taxon>
        <taxon>Dikarya</taxon>
        <taxon>Basidiomycota</taxon>
        <taxon>Pucciniomycotina</taxon>
        <taxon>Pucciniomycetes</taxon>
        <taxon>Pucciniales</taxon>
        <taxon>Pucciniaceae</taxon>
        <taxon>Puccinia</taxon>
    </lineage>
</organism>
<feature type="compositionally biased region" description="Basic and acidic residues" evidence="1">
    <location>
        <begin position="58"/>
        <end position="80"/>
    </location>
</feature>
<dbReference type="EMBL" id="PGCJ01000879">
    <property type="protein sequence ID" value="PLW16100.1"/>
    <property type="molecule type" value="Genomic_DNA"/>
</dbReference>
<feature type="region of interest" description="Disordered" evidence="1">
    <location>
        <begin position="57"/>
        <end position="81"/>
    </location>
</feature>
<evidence type="ECO:0000313" key="4">
    <source>
        <dbReference type="Proteomes" id="UP000235388"/>
    </source>
</evidence>
<feature type="signal peptide" evidence="2">
    <location>
        <begin position="1"/>
        <end position="16"/>
    </location>
</feature>
<accession>A0A2N5SSD4</accession>
<dbReference type="AlphaFoldDB" id="A0A2N5SSD4"/>
<reference evidence="3 4" key="1">
    <citation type="submission" date="2017-11" db="EMBL/GenBank/DDBJ databases">
        <title>De novo assembly and phasing of dikaryotic genomes from two isolates of Puccinia coronata f. sp. avenae, the causal agent of oat crown rust.</title>
        <authorList>
            <person name="Miller M.E."/>
            <person name="Zhang Y."/>
            <person name="Omidvar V."/>
            <person name="Sperschneider J."/>
            <person name="Schwessinger B."/>
            <person name="Raley C."/>
            <person name="Palmer J.M."/>
            <person name="Garnica D."/>
            <person name="Upadhyaya N."/>
            <person name="Rathjen J."/>
            <person name="Taylor J.M."/>
            <person name="Park R.F."/>
            <person name="Dodds P.N."/>
            <person name="Hirsch C.D."/>
            <person name="Kianian S.F."/>
            <person name="Figueroa M."/>
        </authorList>
    </citation>
    <scope>NUCLEOTIDE SEQUENCE [LARGE SCALE GENOMIC DNA]</scope>
    <source>
        <strain evidence="3">12NC29</strain>
    </source>
</reference>
<proteinExistence type="predicted"/>
<feature type="compositionally biased region" description="Basic and acidic residues" evidence="1">
    <location>
        <begin position="111"/>
        <end position="124"/>
    </location>
</feature>
<feature type="chain" id="PRO_5014633153" evidence="2">
    <location>
        <begin position="17"/>
        <end position="207"/>
    </location>
</feature>
<gene>
    <name evidence="3" type="ORF">PCANC_17482</name>
</gene>
<evidence type="ECO:0000256" key="2">
    <source>
        <dbReference type="SAM" id="SignalP"/>
    </source>
</evidence>
<protein>
    <submittedName>
        <fullName evidence="3">Uncharacterized protein</fullName>
    </submittedName>
</protein>